<feature type="compositionally biased region" description="Basic and acidic residues" evidence="1">
    <location>
        <begin position="1"/>
        <end position="15"/>
    </location>
</feature>
<dbReference type="AlphaFoldDB" id="A0A4P9WF43"/>
<evidence type="ECO:0000313" key="3">
    <source>
        <dbReference type="Proteomes" id="UP000269721"/>
    </source>
</evidence>
<reference evidence="3" key="1">
    <citation type="journal article" date="2018" name="Nat. Microbiol.">
        <title>Leveraging single-cell genomics to expand the fungal tree of life.</title>
        <authorList>
            <person name="Ahrendt S.R."/>
            <person name="Quandt C.A."/>
            <person name="Ciobanu D."/>
            <person name="Clum A."/>
            <person name="Salamov A."/>
            <person name="Andreopoulos B."/>
            <person name="Cheng J.F."/>
            <person name="Woyke T."/>
            <person name="Pelin A."/>
            <person name="Henrissat B."/>
            <person name="Reynolds N.K."/>
            <person name="Benny G.L."/>
            <person name="Smith M.E."/>
            <person name="James T.Y."/>
            <person name="Grigoriev I.V."/>
        </authorList>
    </citation>
    <scope>NUCLEOTIDE SEQUENCE [LARGE SCALE GENOMIC DNA]</scope>
</reference>
<dbReference type="Proteomes" id="UP000269721">
    <property type="component" value="Unassembled WGS sequence"/>
</dbReference>
<dbReference type="EMBL" id="KZ995160">
    <property type="protein sequence ID" value="RKO91244.1"/>
    <property type="molecule type" value="Genomic_DNA"/>
</dbReference>
<accession>A0A4P9WF43</accession>
<organism evidence="2 3">
    <name type="scientific">Blyttiomyces helicus</name>
    <dbReference type="NCBI Taxonomy" id="388810"/>
    <lineage>
        <taxon>Eukaryota</taxon>
        <taxon>Fungi</taxon>
        <taxon>Fungi incertae sedis</taxon>
        <taxon>Chytridiomycota</taxon>
        <taxon>Chytridiomycota incertae sedis</taxon>
        <taxon>Chytridiomycetes</taxon>
        <taxon>Chytridiomycetes incertae sedis</taxon>
        <taxon>Blyttiomyces</taxon>
    </lineage>
</organism>
<proteinExistence type="predicted"/>
<feature type="region of interest" description="Disordered" evidence="1">
    <location>
        <begin position="1"/>
        <end position="54"/>
    </location>
</feature>
<protein>
    <submittedName>
        <fullName evidence="2">Uncharacterized protein</fullName>
    </submittedName>
</protein>
<evidence type="ECO:0000256" key="1">
    <source>
        <dbReference type="SAM" id="MobiDB-lite"/>
    </source>
</evidence>
<sequence length="122" mass="12764">MVLEDKPIEGSDHRLVLATRSPSTRYASPDTADKTLLAGGPPQSGPSSAAGSAGVGMEHLPRYMRILDDTIGQIERTGDGTELEGPVPQDAIDRAWDGIATMVGDSADAILGQGTSKVFWDA</sequence>
<feature type="compositionally biased region" description="Low complexity" evidence="1">
    <location>
        <begin position="38"/>
        <end position="52"/>
    </location>
</feature>
<evidence type="ECO:0000313" key="2">
    <source>
        <dbReference type="EMBL" id="RKO91244.1"/>
    </source>
</evidence>
<name>A0A4P9WF43_9FUNG</name>
<keyword evidence="3" id="KW-1185">Reference proteome</keyword>
<gene>
    <name evidence="2" type="ORF">BDK51DRAFT_34330</name>
</gene>